<dbReference type="InterPro" id="IPR045864">
    <property type="entry name" value="aa-tRNA-synth_II/BPL/LPL"/>
</dbReference>
<dbReference type="GO" id="GO:0005739">
    <property type="term" value="C:mitochondrion"/>
    <property type="evidence" value="ECO:0007669"/>
    <property type="project" value="TreeGrafter"/>
</dbReference>
<dbReference type="CDD" id="cd16443">
    <property type="entry name" value="LplA"/>
    <property type="match status" value="1"/>
</dbReference>
<evidence type="ECO:0000256" key="2">
    <source>
        <dbReference type="ARBA" id="ARBA00005085"/>
    </source>
</evidence>
<dbReference type="GO" id="GO:0017118">
    <property type="term" value="F:lipoyltransferase activity"/>
    <property type="evidence" value="ECO:0007669"/>
    <property type="project" value="TreeGrafter"/>
</dbReference>
<evidence type="ECO:0000256" key="3">
    <source>
        <dbReference type="ARBA" id="ARBA00008242"/>
    </source>
</evidence>
<evidence type="ECO:0000256" key="4">
    <source>
        <dbReference type="ARBA" id="ARBA00015925"/>
    </source>
</evidence>
<dbReference type="GO" id="GO:0009249">
    <property type="term" value="P:protein lipoylation"/>
    <property type="evidence" value="ECO:0007669"/>
    <property type="project" value="InterPro"/>
</dbReference>
<comment type="pathway">
    <text evidence="2">Protein modification; protein lipoylation via exogenous pathway; protein N(6)-(lipoyl)lysine from lipoate: step 2/2.</text>
</comment>
<dbReference type="PhylomeDB" id="A0A060T3R7"/>
<reference evidence="6" key="2">
    <citation type="submission" date="2014-06" db="EMBL/GenBank/DDBJ databases">
        <title>The complete genome of Blastobotrys (Arxula) adeninivorans LS3 - a yeast of biotechnological interest.</title>
        <authorList>
            <person name="Kunze G."/>
            <person name="Gaillardin C."/>
            <person name="Czernicka M."/>
            <person name="Durrens P."/>
            <person name="Martin T."/>
            <person name="Boer E."/>
            <person name="Gabaldon T."/>
            <person name="Cruz J."/>
            <person name="Talla E."/>
            <person name="Marck C."/>
            <person name="Goffeau A."/>
            <person name="Barbe V."/>
            <person name="Baret P."/>
            <person name="Baronian K."/>
            <person name="Beier S."/>
            <person name="Bleykasten C."/>
            <person name="Bode R."/>
            <person name="Casaregola S."/>
            <person name="Despons L."/>
            <person name="Fairhead C."/>
            <person name="Giersberg M."/>
            <person name="Gierski P."/>
            <person name="Hahnel U."/>
            <person name="Hartmann A."/>
            <person name="Jankowska D."/>
            <person name="Jubin C."/>
            <person name="Jung P."/>
            <person name="Lafontaine I."/>
            <person name="Leh-Louis V."/>
            <person name="Lemaire M."/>
            <person name="Marcet-Houben M."/>
            <person name="Mascher M."/>
            <person name="Morel G."/>
            <person name="Richard G.-F."/>
            <person name="Riechen J."/>
            <person name="Sacerdot C."/>
            <person name="Sarkar A."/>
            <person name="Savel G."/>
            <person name="Schacherer J."/>
            <person name="Sherman D."/>
            <person name="Straub M.-L."/>
            <person name="Stein N."/>
            <person name="Thierry A."/>
            <person name="Trautwein-Schult A."/>
            <person name="Westhof E."/>
            <person name="Worch S."/>
            <person name="Dujon B."/>
            <person name="Souciet J.-L."/>
            <person name="Wincker P."/>
            <person name="Scholz U."/>
            <person name="Neuveglise N."/>
        </authorList>
    </citation>
    <scope>NUCLEOTIDE SEQUENCE</scope>
    <source>
        <strain evidence="6">LS3</strain>
    </source>
</reference>
<dbReference type="UniPathway" id="UPA00537">
    <property type="reaction ID" value="UER00595"/>
</dbReference>
<proteinExistence type="inferred from homology"/>
<dbReference type="SUPFAM" id="SSF55681">
    <property type="entry name" value="Class II aaRS and biotin synthetases"/>
    <property type="match status" value="1"/>
</dbReference>
<accession>A0A060T3R7</accession>
<dbReference type="PROSITE" id="PS51733">
    <property type="entry name" value="BPL_LPL_CATALYTIC"/>
    <property type="match status" value="1"/>
</dbReference>
<comment type="function">
    <text evidence="1">Catalyzes both the ATP-dependent activation of exogenously supplied lipoate to lipoyl-AMP and the transfer of the activated lipoyl onto the lipoyl domains of lipoate-dependent enzymes.</text>
</comment>
<name>A0A060T3R7_BLAAD</name>
<dbReference type="EMBL" id="HG937691">
    <property type="protein sequence ID" value="CDP33821.1"/>
    <property type="molecule type" value="Genomic_DNA"/>
</dbReference>
<dbReference type="PANTHER" id="PTHR12561:SF3">
    <property type="entry name" value="LIPOYLTRANSFERASE 1, MITOCHONDRIAL"/>
    <property type="match status" value="1"/>
</dbReference>
<reference evidence="6" key="1">
    <citation type="submission" date="2014-02" db="EMBL/GenBank/DDBJ databases">
        <authorList>
            <person name="Genoscope - CEA"/>
        </authorList>
    </citation>
    <scope>NUCLEOTIDE SEQUENCE</scope>
    <source>
        <strain evidence="6">LS3</strain>
    </source>
</reference>
<protein>
    <recommendedName>
        <fullName evidence="4">Putative lipoate-protein ligase A</fullName>
    </recommendedName>
</protein>
<gene>
    <name evidence="6" type="ORF">GNLVRS02_ARAD1A18282g</name>
</gene>
<dbReference type="InterPro" id="IPR004562">
    <property type="entry name" value="LipoylTrfase_LipoateP_Ligase"/>
</dbReference>
<evidence type="ECO:0000259" key="5">
    <source>
        <dbReference type="PROSITE" id="PS51733"/>
    </source>
</evidence>
<evidence type="ECO:0000256" key="1">
    <source>
        <dbReference type="ARBA" id="ARBA00003253"/>
    </source>
</evidence>
<organism evidence="6">
    <name type="scientific">Blastobotrys adeninivorans</name>
    <name type="common">Yeast</name>
    <name type="synonym">Arxula adeninivorans</name>
    <dbReference type="NCBI Taxonomy" id="409370"/>
    <lineage>
        <taxon>Eukaryota</taxon>
        <taxon>Fungi</taxon>
        <taxon>Dikarya</taxon>
        <taxon>Ascomycota</taxon>
        <taxon>Saccharomycotina</taxon>
        <taxon>Dipodascomycetes</taxon>
        <taxon>Dipodascales</taxon>
        <taxon>Trichomonascaceae</taxon>
        <taxon>Blastobotrys</taxon>
    </lineage>
</organism>
<sequence length="379" mass="41938">MRWSGRIFTSRLTDPFLNLSIEHYLFKNLPVDSTRLFLYINDPCVVVGRNQNPWRECNVPLLNSLKVPLVRRRSGGGTVVHDRGNVNFSFMVPRSSFARDTHALLVIDAMNKTSDPVAVTVPNAYDESDLGELSGLDVAPPGTPFEMSDSLSTGDGTIVSVPGPQVKLKLNSRFDIVTKEPIEKKVSGSAFKIERQRAYHHGTMLLNSRLDVLSSLLHRDVSRLGIVKGSGVESVKSPVANIGCDPRAFEQAVVDEFRQVYECEDEPLEVIDSTTTLPDEVLESANEMQTWDWAYGSTPKFTHTFTHPELDISVQFSVNKGVITDVTGLGQGELVGCRYNGQDIVSRLADKDQHLGSWIVQSLDGLSPDPFPFSNPVHI</sequence>
<dbReference type="AlphaFoldDB" id="A0A060T3R7"/>
<dbReference type="Pfam" id="PF21948">
    <property type="entry name" value="LplA-B_cat"/>
    <property type="match status" value="1"/>
</dbReference>
<dbReference type="Gene3D" id="3.30.930.10">
    <property type="entry name" value="Bira Bifunctional Protein, Domain 2"/>
    <property type="match status" value="1"/>
</dbReference>
<evidence type="ECO:0000313" key="6">
    <source>
        <dbReference type="EMBL" id="CDP33821.1"/>
    </source>
</evidence>
<dbReference type="Gene3D" id="3.30.390.50">
    <property type="entry name" value="CO dehydrogenase flavoprotein, C-terminal domain"/>
    <property type="match status" value="1"/>
</dbReference>
<dbReference type="PANTHER" id="PTHR12561">
    <property type="entry name" value="LIPOATE-PROTEIN LIGASE"/>
    <property type="match status" value="1"/>
</dbReference>
<feature type="domain" description="BPL/LPL catalytic" evidence="5">
    <location>
        <begin position="30"/>
        <end position="265"/>
    </location>
</feature>
<comment type="similarity">
    <text evidence="3">Belongs to the LplA family.</text>
</comment>
<dbReference type="InterPro" id="IPR004143">
    <property type="entry name" value="BPL_LPL_catalytic"/>
</dbReference>